<dbReference type="InterPro" id="IPR012336">
    <property type="entry name" value="Thioredoxin-like_fold"/>
</dbReference>
<feature type="domain" description="Thioredoxin-like fold" evidence="1">
    <location>
        <begin position="119"/>
        <end position="230"/>
    </location>
</feature>
<keyword evidence="4" id="KW-1185">Reference proteome</keyword>
<dbReference type="SUPFAM" id="SSF52833">
    <property type="entry name" value="Thioredoxin-like"/>
    <property type="match status" value="1"/>
</dbReference>
<accession>A0A2G1DGW1</accession>
<dbReference type="EMBL" id="CP032098">
    <property type="protein sequence ID" value="AXX92289.1"/>
    <property type="molecule type" value="Genomic_DNA"/>
</dbReference>
<dbReference type="Proteomes" id="UP000262712">
    <property type="component" value="Chromosome"/>
</dbReference>
<dbReference type="InterPro" id="IPR051470">
    <property type="entry name" value="Thiol:disulfide_interchange"/>
</dbReference>
<dbReference type="KEGG" id="amol:AMOL_1313"/>
<name>A0A2G1DGW1_9BACT</name>
<organism evidence="3 4">
    <name type="scientific">Malaciobacter molluscorum LMG 25693</name>
    <dbReference type="NCBI Taxonomy" id="870501"/>
    <lineage>
        <taxon>Bacteria</taxon>
        <taxon>Pseudomonadati</taxon>
        <taxon>Campylobacterota</taxon>
        <taxon>Epsilonproteobacteria</taxon>
        <taxon>Campylobacterales</taxon>
        <taxon>Arcobacteraceae</taxon>
        <taxon>Malaciobacter</taxon>
    </lineage>
</organism>
<evidence type="ECO:0000313" key="3">
    <source>
        <dbReference type="EMBL" id="PHO17725.1"/>
    </source>
</evidence>
<dbReference type="RefSeq" id="WP_099342783.1">
    <property type="nucleotide sequence ID" value="NZ_CP032098.1"/>
</dbReference>
<evidence type="ECO:0000313" key="4">
    <source>
        <dbReference type="Proteomes" id="UP000221222"/>
    </source>
</evidence>
<reference evidence="2 5" key="2">
    <citation type="submission" date="2018-08" db="EMBL/GenBank/DDBJ databases">
        <title>Complete genome of the Arcobacter molluscorum type strain LMG 25693.</title>
        <authorList>
            <person name="Miller W.G."/>
            <person name="Yee E."/>
            <person name="Bono J.L."/>
        </authorList>
    </citation>
    <scope>NUCLEOTIDE SEQUENCE [LARGE SCALE GENOMIC DNA]</scope>
    <source>
        <strain evidence="2 5">CECT 7696</strain>
    </source>
</reference>
<dbReference type="Pfam" id="PF13098">
    <property type="entry name" value="Thioredoxin_2"/>
    <property type="match status" value="1"/>
</dbReference>
<dbReference type="Proteomes" id="UP000221222">
    <property type="component" value="Unassembled WGS sequence"/>
</dbReference>
<evidence type="ECO:0000313" key="2">
    <source>
        <dbReference type="EMBL" id="AXX92289.1"/>
    </source>
</evidence>
<reference evidence="3 4" key="1">
    <citation type="submission" date="2017-09" db="EMBL/GenBank/DDBJ databases">
        <title>Arcobacter canalis sp. nov., a new species isolated from a water canal contaminated with urban sewage.</title>
        <authorList>
            <person name="Perez-Cataluna A."/>
            <person name="Salas-Masso N."/>
            <person name="Figueras M.J."/>
        </authorList>
    </citation>
    <scope>NUCLEOTIDE SEQUENCE [LARGE SCALE GENOMIC DNA]</scope>
    <source>
        <strain evidence="3 4">F98-3</strain>
    </source>
</reference>
<evidence type="ECO:0000313" key="5">
    <source>
        <dbReference type="Proteomes" id="UP000262712"/>
    </source>
</evidence>
<proteinExistence type="predicted"/>
<protein>
    <submittedName>
        <fullName evidence="3">Thiol:disulfide interchange protein</fullName>
    </submittedName>
</protein>
<dbReference type="AlphaFoldDB" id="A0A2G1DGW1"/>
<sequence length="243" mass="28166">MSNIIKGLLVLFFCTTFLYAQNNKEVSSEELKIINNLKLIKDAHIKVKKALDLGSIYILDTLIEEQHQQELFLTKDKKVLITGKAMDSSTGEYLTIPVDLSKIIGKEAFTYGSGTDEYILFTDPECPYCKKFEAYFPKIEKNVKIRIFFYPLSFHANARELSLYYMSKKTKEEKIKAMLNVTATSEEFKNRKYTNKEYENLEKQLDEQLVIAQALGIQATPTLYNIKGKKVSWIEVLYKYNIK</sequence>
<dbReference type="Gene3D" id="3.40.30.10">
    <property type="entry name" value="Glutaredoxin"/>
    <property type="match status" value="1"/>
</dbReference>
<dbReference type="PANTHER" id="PTHR35272">
    <property type="entry name" value="THIOL:DISULFIDE INTERCHANGE PROTEIN DSBC-RELATED"/>
    <property type="match status" value="1"/>
</dbReference>
<gene>
    <name evidence="2" type="ORF">AMOL_1313</name>
    <name evidence="3" type="ORF">CPU12_09020</name>
</gene>
<evidence type="ECO:0000259" key="1">
    <source>
        <dbReference type="Pfam" id="PF13098"/>
    </source>
</evidence>
<dbReference type="EMBL" id="NXFY01000013">
    <property type="protein sequence ID" value="PHO17725.1"/>
    <property type="molecule type" value="Genomic_DNA"/>
</dbReference>
<dbReference type="PANTHER" id="PTHR35272:SF3">
    <property type="entry name" value="THIOL:DISULFIDE INTERCHANGE PROTEIN DSBC"/>
    <property type="match status" value="1"/>
</dbReference>
<dbReference type="InterPro" id="IPR036249">
    <property type="entry name" value="Thioredoxin-like_sf"/>
</dbReference>